<dbReference type="GO" id="GO:0016757">
    <property type="term" value="F:glycosyltransferase activity"/>
    <property type="evidence" value="ECO:0007669"/>
    <property type="project" value="InterPro"/>
</dbReference>
<protein>
    <recommendedName>
        <fullName evidence="2">Glycosyltransferase 61 catalytic domain-containing protein</fullName>
    </recommendedName>
</protein>
<dbReference type="AlphaFoldDB" id="A0AA36JJC8"/>
<feature type="domain" description="Glycosyltransferase 61 catalytic" evidence="2">
    <location>
        <begin position="623"/>
        <end position="705"/>
    </location>
</feature>
<evidence type="ECO:0000313" key="4">
    <source>
        <dbReference type="Proteomes" id="UP001178507"/>
    </source>
</evidence>
<sequence length="770" mass="86432">MRWLWPFSVAADALSQRGTGLRPGAPPAEDLTLPLLLWVKENCDPILVDDQALFVQEISAGIKGMINGSRHLHRRFARTGWLLGSVSLENMDPVLRKFASTGWLPPTGIMAWDGMCRKVLLQTRNFYYAWHRLLEVAGGQNFQLYVEAALDAANSLTSYFLAKDASEPTYLQEQQLAMLLRSAIAMNSGIPSNPCTCQLFYQALLRQSVNFWKACFKPEHLRQGPSGDVRHDGALDNLVQEASPCTIIKEHSWDMFVPPLEALLLPEEDQLTGNFACLPKRIVTLMVCGQYWLHRGDTKMAKRHFHGASQMLVMSMDCFDTSMQSYIDGQGNTHLLNLQELFAYLGRLDQDASPFAGWEEKKRRWTGSREVFSSKWPPQEGKQRTLMMPLLQNAAVMPPLCFDTNGTLHLRLSGYGDRRLQLFDWTGTWSLMPVRPLAGLMQKTETKAVLIYVDNPAWGTLGHCIHHLTAVTFATLGSALLRGGVPEMLKLRATMQLYLYFPRRGLRDAGFEVGHFRSSRSVMLPWLSLLSPRPPLLMSDEQPLINRSALPPPLQVADLRTCHGGGVWISRTGKLSREELDAFVQVAGSFPGWSGRSKKELLQLVWGQGRQGDDCLLEQTGCLRVLIVRRGAMARGKRTVVNLPEALSWISAHYSADEVRVAAVEMEQFTIGEEIALAQLADVFIGSYGSAMWWPIFMAEGSCVMWLTPHVKFWYHKGRPMDLSAPVWSNTGALEYQGLRKLRHVHVGGGLPPQGTPGEFQLSEEEEPWT</sequence>
<dbReference type="Pfam" id="PF04577">
    <property type="entry name" value="Glyco_transf_61"/>
    <property type="match status" value="1"/>
</dbReference>
<accession>A0AA36JJC8</accession>
<evidence type="ECO:0000313" key="3">
    <source>
        <dbReference type="EMBL" id="CAJ1407305.1"/>
    </source>
</evidence>
<keyword evidence="4" id="KW-1185">Reference proteome</keyword>
<gene>
    <name evidence="3" type="ORF">EVOR1521_LOCUS29038</name>
</gene>
<feature type="region of interest" description="Disordered" evidence="1">
    <location>
        <begin position="750"/>
        <end position="770"/>
    </location>
</feature>
<dbReference type="InterPro" id="IPR049625">
    <property type="entry name" value="Glyco_transf_61_cat"/>
</dbReference>
<proteinExistence type="predicted"/>
<name>A0AA36JJC8_9DINO</name>
<organism evidence="3 4">
    <name type="scientific">Effrenium voratum</name>
    <dbReference type="NCBI Taxonomy" id="2562239"/>
    <lineage>
        <taxon>Eukaryota</taxon>
        <taxon>Sar</taxon>
        <taxon>Alveolata</taxon>
        <taxon>Dinophyceae</taxon>
        <taxon>Suessiales</taxon>
        <taxon>Symbiodiniaceae</taxon>
        <taxon>Effrenium</taxon>
    </lineage>
</organism>
<reference evidence="3" key="1">
    <citation type="submission" date="2023-08" db="EMBL/GenBank/DDBJ databases">
        <authorList>
            <person name="Chen Y."/>
            <person name="Shah S."/>
            <person name="Dougan E. K."/>
            <person name="Thang M."/>
            <person name="Chan C."/>
        </authorList>
    </citation>
    <scope>NUCLEOTIDE SEQUENCE</scope>
</reference>
<comment type="caution">
    <text evidence="3">The sequence shown here is derived from an EMBL/GenBank/DDBJ whole genome shotgun (WGS) entry which is preliminary data.</text>
</comment>
<evidence type="ECO:0000256" key="1">
    <source>
        <dbReference type="SAM" id="MobiDB-lite"/>
    </source>
</evidence>
<dbReference type="EMBL" id="CAUJNA010003666">
    <property type="protein sequence ID" value="CAJ1407305.1"/>
    <property type="molecule type" value="Genomic_DNA"/>
</dbReference>
<evidence type="ECO:0000259" key="2">
    <source>
        <dbReference type="Pfam" id="PF04577"/>
    </source>
</evidence>
<dbReference type="Proteomes" id="UP001178507">
    <property type="component" value="Unassembled WGS sequence"/>
</dbReference>